<evidence type="ECO:0008006" key="9">
    <source>
        <dbReference type="Google" id="ProtNLM"/>
    </source>
</evidence>
<gene>
    <name evidence="7" type="ORF">MN116_008260</name>
</gene>
<evidence type="ECO:0000256" key="3">
    <source>
        <dbReference type="ARBA" id="ARBA00023054"/>
    </source>
</evidence>
<feature type="domain" description="RH2" evidence="6">
    <location>
        <begin position="423"/>
        <end position="496"/>
    </location>
</feature>
<dbReference type="Pfam" id="PF09744">
    <property type="entry name" value="RH1"/>
    <property type="match status" value="1"/>
</dbReference>
<sequence length="1175" mass="131426">MSYSPKTTIAHETITNGVTELEKKLFSLKPPFGDLDDVYLSANFNESDHNSPISVVMSERVQRIASGVYKEFETMIEAYGLPVVERLMPLIISLLENLDELYKDQAAYHAEVRQLREENMHIFDQLTTEKAARKQSELRLLNTEDAFDEERKVNEAKNESLSTSCRQTELKLQLAKDQVSRLEVKEQEWKKEENRLHERLNELIRTNVELTEQIKFINQQSNTLDNHGKNITRKLSINPPMYKLTGSNINQHDHSHEFDQSLTVDRSPVVHSNSPDIGYDATSGGFGFDEMPSTSESDGCQNIDDELPDDHSTINGDIEANVFAGMRKEIDVLIKENMELVETKNALNVVKDDLLARIDYLSSENISLRESVDMLTQSRVGLQSELTSTDQMLNDARSEINQLHEKLLSYQDKTADSTNPAQLKRFTRSEMARILAERNHYKERLLELQDAVRFTETLRVSQKGQHPELLMPKTTGHNKFDTVSPVSGPLQSLQKFFSSFASGQRSETSGELIHNVEGDLSIHDTGVSLSWITLSATGTHSPIYGWATGKDTDHKLISHDSNDSTNEVGNASLSVPVPIQCRTIGGLHRKYLEICTALTVPVVSSDSNLKPKYHVWLIGRGGPADSINMSDFSLSVNRGYLGQVHIFEPTKFIQPIYSFDLDNGFLPTTAVYVKCNKASTSSSNQTTFTDELTSNNGAGYIDFTWDYNELYERSDEYTTNNFANDCVILASNDGRFLVFQTCYELKSINPSDVSGSCISRSNANHNEHNPSIHFSIRLPQLICRFNTNSRSLVASGMISCNSYVCIGLLNSLGTSQFVCLQSRSFMRNQHNGAENTITPTKMQTRHKLINLPYESLSTGPLIMSSNSQCNTDHVWLGTAGGGYCYCLAAESGDFITSFALPSETPCLHAIWIQPHITKQSETIIWLSVSGNPTQCTPSKTSSVTMKKPCANRHDVDLTDDNDGDMFTDCLASVHRAVSDQQMSQQIVTGAVSRGMARLIACCPKQKCILRQIDLTASLSSMLDMENVTDPIDLTVCRLLTVPLTSDHELWFATRSGLIARLHLKYSESKSSRNEVELPSPSSISISCHGYRRPGCNLLLIDQTGQTNDNGEFNYLIVSIGHDYVDLRQIQISSEQSNNIHSTDHASNIIRHHANRSRQMGSGAHAIVWRLSTLCQ</sequence>
<reference evidence="7" key="2">
    <citation type="journal article" date="2023" name="Infect Dis Poverty">
        <title>Chromosome-scale genome of the human blood fluke Schistosoma mekongi and its implications for public health.</title>
        <authorList>
            <person name="Zhou M."/>
            <person name="Xu L."/>
            <person name="Xu D."/>
            <person name="Chen W."/>
            <person name="Khan J."/>
            <person name="Hu Y."/>
            <person name="Huang H."/>
            <person name="Wei H."/>
            <person name="Zhang Y."/>
            <person name="Chusongsang P."/>
            <person name="Tanasarnprasert K."/>
            <person name="Hu X."/>
            <person name="Limpanont Y."/>
            <person name="Lv Z."/>
        </authorList>
    </citation>
    <scope>NUCLEOTIDE SEQUENCE</scope>
    <source>
        <strain evidence="7">LV_2022a</strain>
    </source>
</reference>
<accession>A0AAE1Z744</accession>
<dbReference type="Pfam" id="PF16471">
    <property type="entry name" value="JIP_LZII"/>
    <property type="match status" value="1"/>
</dbReference>
<comment type="subcellular location">
    <subcellularLocation>
        <location evidence="1">Cytoplasm</location>
    </subcellularLocation>
</comment>
<protein>
    <recommendedName>
        <fullName evidence="9">C-Jun-amino-terminal kinase-interacting protein 4</fullName>
    </recommendedName>
</protein>
<dbReference type="GO" id="GO:0008432">
    <property type="term" value="F:JUN kinase binding"/>
    <property type="evidence" value="ECO:0007669"/>
    <property type="project" value="TreeGrafter"/>
</dbReference>
<evidence type="ECO:0000259" key="6">
    <source>
        <dbReference type="PROSITE" id="PS51777"/>
    </source>
</evidence>
<reference evidence="7" key="1">
    <citation type="submission" date="2022-04" db="EMBL/GenBank/DDBJ databases">
        <authorList>
            <person name="Xu L."/>
            <person name="Lv Z."/>
        </authorList>
    </citation>
    <scope>NUCLEOTIDE SEQUENCE</scope>
    <source>
        <strain evidence="7">LV_2022a</strain>
    </source>
</reference>
<dbReference type="AlphaFoldDB" id="A0AAE1Z744"/>
<keyword evidence="8" id="KW-1185">Reference proteome</keyword>
<comment type="caution">
    <text evidence="7">The sequence shown here is derived from an EMBL/GenBank/DDBJ whole genome shotgun (WGS) entry which is preliminary data.</text>
</comment>
<evidence type="ECO:0000256" key="1">
    <source>
        <dbReference type="ARBA" id="ARBA00004496"/>
    </source>
</evidence>
<dbReference type="GO" id="GO:0030159">
    <property type="term" value="F:signaling receptor complex adaptor activity"/>
    <property type="evidence" value="ECO:0007669"/>
    <property type="project" value="TreeGrafter"/>
</dbReference>
<dbReference type="InterPro" id="IPR034743">
    <property type="entry name" value="RH1"/>
</dbReference>
<feature type="coiled-coil region" evidence="4">
    <location>
        <begin position="165"/>
        <end position="220"/>
    </location>
</feature>
<evidence type="ECO:0000256" key="2">
    <source>
        <dbReference type="ARBA" id="ARBA00022490"/>
    </source>
</evidence>
<evidence type="ECO:0000259" key="5">
    <source>
        <dbReference type="PROSITE" id="PS51776"/>
    </source>
</evidence>
<dbReference type="EMBL" id="JALJAT010000007">
    <property type="protein sequence ID" value="KAK4468089.1"/>
    <property type="molecule type" value="Genomic_DNA"/>
</dbReference>
<dbReference type="PROSITE" id="PS51776">
    <property type="entry name" value="RH1"/>
    <property type="match status" value="1"/>
</dbReference>
<feature type="domain" description="RH1" evidence="5">
    <location>
        <begin position="44"/>
        <end position="132"/>
    </location>
</feature>
<dbReference type="PANTHER" id="PTHR13886">
    <property type="entry name" value="JNK/SAPK-ASSOCIATED PROTEIN"/>
    <property type="match status" value="1"/>
</dbReference>
<keyword evidence="2" id="KW-0963">Cytoplasm</keyword>
<dbReference type="InterPro" id="IPR032486">
    <property type="entry name" value="JIP_LZII"/>
</dbReference>
<dbReference type="GO" id="GO:0019894">
    <property type="term" value="F:kinesin binding"/>
    <property type="evidence" value="ECO:0007669"/>
    <property type="project" value="TreeGrafter"/>
</dbReference>
<keyword evidence="3 4" id="KW-0175">Coiled coil</keyword>
<dbReference type="InterPro" id="IPR034744">
    <property type="entry name" value="RH2"/>
</dbReference>
<dbReference type="GO" id="GO:0005737">
    <property type="term" value="C:cytoplasm"/>
    <property type="evidence" value="ECO:0007669"/>
    <property type="project" value="UniProtKB-SubCell"/>
</dbReference>
<evidence type="ECO:0000313" key="7">
    <source>
        <dbReference type="EMBL" id="KAK4468089.1"/>
    </source>
</evidence>
<organism evidence="7 8">
    <name type="scientific">Schistosoma mekongi</name>
    <name type="common">Parasitic worm</name>
    <dbReference type="NCBI Taxonomy" id="38744"/>
    <lineage>
        <taxon>Eukaryota</taxon>
        <taxon>Metazoa</taxon>
        <taxon>Spiralia</taxon>
        <taxon>Lophotrochozoa</taxon>
        <taxon>Platyhelminthes</taxon>
        <taxon>Trematoda</taxon>
        <taxon>Digenea</taxon>
        <taxon>Strigeidida</taxon>
        <taxon>Schistosomatoidea</taxon>
        <taxon>Schistosomatidae</taxon>
        <taxon>Schistosoma</taxon>
    </lineage>
</organism>
<dbReference type="Proteomes" id="UP001292079">
    <property type="component" value="Unassembled WGS sequence"/>
</dbReference>
<name>A0AAE1Z744_SCHME</name>
<dbReference type="PANTHER" id="PTHR13886:SF4">
    <property type="entry name" value="JNK-INTERACTING PROTEIN 3"/>
    <property type="match status" value="1"/>
</dbReference>
<proteinExistence type="predicted"/>
<dbReference type="Gene3D" id="1.20.5.1000">
    <property type="entry name" value="arf6 gtpase in complex with a specific effector, jip4"/>
    <property type="match status" value="1"/>
</dbReference>
<dbReference type="GO" id="GO:0016192">
    <property type="term" value="P:vesicle-mediated transport"/>
    <property type="evidence" value="ECO:0007669"/>
    <property type="project" value="TreeGrafter"/>
</dbReference>
<dbReference type="InterPro" id="IPR039911">
    <property type="entry name" value="JIP3/JIP4"/>
</dbReference>
<evidence type="ECO:0000313" key="8">
    <source>
        <dbReference type="Proteomes" id="UP001292079"/>
    </source>
</evidence>
<feature type="coiled-coil region" evidence="4">
    <location>
        <begin position="386"/>
        <end position="451"/>
    </location>
</feature>
<dbReference type="PROSITE" id="PS51777">
    <property type="entry name" value="RH2"/>
    <property type="match status" value="1"/>
</dbReference>
<dbReference type="GO" id="GO:0005078">
    <property type="term" value="F:MAP-kinase scaffold activity"/>
    <property type="evidence" value="ECO:0007669"/>
    <property type="project" value="InterPro"/>
</dbReference>
<evidence type="ECO:0000256" key="4">
    <source>
        <dbReference type="SAM" id="Coils"/>
    </source>
</evidence>